<name>A0A4P9ZHW0_9ASCO</name>
<keyword evidence="1" id="KW-0904">Protein phosphatase</keyword>
<keyword evidence="4" id="KW-1185">Reference proteome</keyword>
<dbReference type="OrthoDB" id="60843at2759"/>
<dbReference type="GO" id="GO:0046872">
    <property type="term" value="F:metal ion binding"/>
    <property type="evidence" value="ECO:0007669"/>
    <property type="project" value="UniProtKB-UniRule"/>
</dbReference>
<dbReference type="CDD" id="cd00143">
    <property type="entry name" value="PP2Cc"/>
    <property type="match status" value="1"/>
</dbReference>
<dbReference type="Gene3D" id="3.60.40.10">
    <property type="entry name" value="PPM-type phosphatase domain"/>
    <property type="match status" value="1"/>
</dbReference>
<evidence type="ECO:0000313" key="4">
    <source>
        <dbReference type="Proteomes" id="UP000268321"/>
    </source>
</evidence>
<dbReference type="InterPro" id="IPR039123">
    <property type="entry name" value="PPTC7"/>
</dbReference>
<keyword evidence="1" id="KW-0464">Manganese</keyword>
<organism evidence="3 4">
    <name type="scientific">Metschnikowia bicuspidata</name>
    <dbReference type="NCBI Taxonomy" id="27322"/>
    <lineage>
        <taxon>Eukaryota</taxon>
        <taxon>Fungi</taxon>
        <taxon>Dikarya</taxon>
        <taxon>Ascomycota</taxon>
        <taxon>Saccharomycotina</taxon>
        <taxon>Pichiomycetes</taxon>
        <taxon>Metschnikowiaceae</taxon>
        <taxon>Metschnikowia</taxon>
    </lineage>
</organism>
<comment type="cofactor">
    <cofactor evidence="1">
        <name>Mg(2+)</name>
        <dbReference type="ChEBI" id="CHEBI:18420"/>
    </cofactor>
</comment>
<dbReference type="Proteomes" id="UP000268321">
    <property type="component" value="Unassembled WGS sequence"/>
</dbReference>
<dbReference type="EMBL" id="ML004429">
    <property type="protein sequence ID" value="RKP32754.1"/>
    <property type="molecule type" value="Genomic_DNA"/>
</dbReference>
<dbReference type="PANTHER" id="PTHR12320:SF1">
    <property type="entry name" value="PROTEIN PHOSPHATASE PTC7 HOMOLOG"/>
    <property type="match status" value="1"/>
</dbReference>
<keyword evidence="1" id="KW-0479">Metal-binding</keyword>
<dbReference type="SMART" id="SM00331">
    <property type="entry name" value="PP2C_SIG"/>
    <property type="match status" value="1"/>
</dbReference>
<evidence type="ECO:0000256" key="1">
    <source>
        <dbReference type="RuleBase" id="RU366020"/>
    </source>
</evidence>
<feature type="domain" description="PPM-type phosphatase" evidence="2">
    <location>
        <begin position="1"/>
        <end position="266"/>
    </location>
</feature>
<reference evidence="4" key="1">
    <citation type="journal article" date="2018" name="Nat. Microbiol.">
        <title>Leveraging single-cell genomics to expand the fungal tree of life.</title>
        <authorList>
            <person name="Ahrendt S.R."/>
            <person name="Quandt C.A."/>
            <person name="Ciobanu D."/>
            <person name="Clum A."/>
            <person name="Salamov A."/>
            <person name="Andreopoulos B."/>
            <person name="Cheng J.F."/>
            <person name="Woyke T."/>
            <person name="Pelin A."/>
            <person name="Henrissat B."/>
            <person name="Reynolds N.K."/>
            <person name="Benny G.L."/>
            <person name="Smith M.E."/>
            <person name="James T.Y."/>
            <person name="Grigoriev I.V."/>
        </authorList>
    </citation>
    <scope>NUCLEOTIDE SEQUENCE [LARGE SCALE GENOMIC DNA]</scope>
    <source>
        <strain evidence="4">Baker2002</strain>
    </source>
</reference>
<comment type="cofactor">
    <cofactor evidence="1">
        <name>Mn(2+)</name>
        <dbReference type="ChEBI" id="CHEBI:29035"/>
    </cofactor>
</comment>
<proteinExistence type="inferred from homology"/>
<comment type="similarity">
    <text evidence="1">Belongs to the PP2C family.</text>
</comment>
<keyword evidence="1" id="KW-0378">Hydrolase</keyword>
<gene>
    <name evidence="3" type="ORF">METBISCDRAFT_11589</name>
</gene>
<evidence type="ECO:0000313" key="3">
    <source>
        <dbReference type="EMBL" id="RKP32754.1"/>
    </source>
</evidence>
<accession>A0A4P9ZHW0</accession>
<dbReference type="EC" id="3.1.3.16" evidence="1"/>
<dbReference type="AlphaFoldDB" id="A0A4P9ZHW0"/>
<protein>
    <recommendedName>
        <fullName evidence="1">Protein phosphatase</fullName>
        <ecNumber evidence="1">3.1.3.16</ecNumber>
    </recommendedName>
</protein>
<evidence type="ECO:0000259" key="2">
    <source>
        <dbReference type="PROSITE" id="PS51746"/>
    </source>
</evidence>
<dbReference type="SUPFAM" id="SSF81606">
    <property type="entry name" value="PP2C-like"/>
    <property type="match status" value="1"/>
</dbReference>
<dbReference type="GO" id="GO:0004722">
    <property type="term" value="F:protein serine/threonine phosphatase activity"/>
    <property type="evidence" value="ECO:0007669"/>
    <property type="project" value="UniProtKB-EC"/>
</dbReference>
<sequence length="267" mass="29858">MFRRNKKKSAAELLPSGEDNLFVSAQDKDGYVALGVADGVGGWSEAGYDSSAISRELCHLAKEHFEKSNKKRFQTPQNLLKAAFDDVISSPKVEIGGTTACLGILTPDRKLKLVNLGDSWCGLFRDYKLVKETQFQTHNFNTPYQLAKIPPQILRQAELQGKRYIIDKPDMCEEYVWDLKKDDVIIFASDGVTDNVVPHDIELFLKDQLSAGKSLKDVTSKFVKEVVKVSKDSNFPSGFAQELSRITGQQYMGGKEDDITVIMVKVQ</sequence>
<dbReference type="PROSITE" id="PS51746">
    <property type="entry name" value="PPM_2"/>
    <property type="match status" value="1"/>
</dbReference>
<dbReference type="PANTHER" id="PTHR12320">
    <property type="entry name" value="PROTEIN PHOSPHATASE 2C"/>
    <property type="match status" value="1"/>
</dbReference>
<keyword evidence="1" id="KW-0460">Magnesium</keyword>
<dbReference type="InterPro" id="IPR001932">
    <property type="entry name" value="PPM-type_phosphatase-like_dom"/>
</dbReference>
<comment type="catalytic activity">
    <reaction evidence="1">
        <text>O-phospho-L-threonyl-[protein] + H2O = L-threonyl-[protein] + phosphate</text>
        <dbReference type="Rhea" id="RHEA:47004"/>
        <dbReference type="Rhea" id="RHEA-COMP:11060"/>
        <dbReference type="Rhea" id="RHEA-COMP:11605"/>
        <dbReference type="ChEBI" id="CHEBI:15377"/>
        <dbReference type="ChEBI" id="CHEBI:30013"/>
        <dbReference type="ChEBI" id="CHEBI:43474"/>
        <dbReference type="ChEBI" id="CHEBI:61977"/>
        <dbReference type="EC" id="3.1.3.16"/>
    </reaction>
</comment>
<dbReference type="Pfam" id="PF07228">
    <property type="entry name" value="SpoIIE"/>
    <property type="match status" value="1"/>
</dbReference>
<dbReference type="SMART" id="SM00332">
    <property type="entry name" value="PP2Cc"/>
    <property type="match status" value="1"/>
</dbReference>
<dbReference type="FunFam" id="3.60.40.10:FF:000093">
    <property type="entry name" value="Type 2C protein Phosphatase"/>
    <property type="match status" value="1"/>
</dbReference>
<comment type="catalytic activity">
    <reaction evidence="1">
        <text>O-phospho-L-seryl-[protein] + H2O = L-seryl-[protein] + phosphate</text>
        <dbReference type="Rhea" id="RHEA:20629"/>
        <dbReference type="Rhea" id="RHEA-COMP:9863"/>
        <dbReference type="Rhea" id="RHEA-COMP:11604"/>
        <dbReference type="ChEBI" id="CHEBI:15377"/>
        <dbReference type="ChEBI" id="CHEBI:29999"/>
        <dbReference type="ChEBI" id="CHEBI:43474"/>
        <dbReference type="ChEBI" id="CHEBI:83421"/>
        <dbReference type="EC" id="3.1.3.16"/>
    </reaction>
</comment>
<dbReference type="InterPro" id="IPR036457">
    <property type="entry name" value="PPM-type-like_dom_sf"/>
</dbReference>